<evidence type="ECO:0000256" key="7">
    <source>
        <dbReference type="ARBA" id="ARBA00022989"/>
    </source>
</evidence>
<accession>A0A0K0E049</accession>
<keyword evidence="5 11" id="KW-0812">Transmembrane</keyword>
<keyword evidence="9 11" id="KW-0472">Membrane</keyword>
<evidence type="ECO:0000256" key="8">
    <source>
        <dbReference type="ARBA" id="ARBA00023098"/>
    </source>
</evidence>
<feature type="transmembrane region" description="Helical" evidence="11">
    <location>
        <begin position="129"/>
        <end position="149"/>
    </location>
</feature>
<comment type="similarity">
    <text evidence="11">Belongs to the ELO family.</text>
</comment>
<dbReference type="GO" id="GO:0009922">
    <property type="term" value="F:fatty acid elongase activity"/>
    <property type="evidence" value="ECO:0007669"/>
    <property type="project" value="UniProtKB-EC"/>
</dbReference>
<proteinExistence type="inferred from homology"/>
<protein>
    <recommendedName>
        <fullName evidence="11">Elongation of very long chain fatty acids protein</fullName>
        <ecNumber evidence="11">2.3.1.199</ecNumber>
    </recommendedName>
    <alternativeName>
        <fullName evidence="11">Very-long-chain 3-oxoacyl-CoA synthase</fullName>
    </alternativeName>
</protein>
<dbReference type="PANTHER" id="PTHR11157:SF17">
    <property type="entry name" value="ELONGATION OF VERY LONG CHAIN FATTY ACIDS PROTEIN 6"/>
    <property type="match status" value="1"/>
</dbReference>
<dbReference type="UniPathway" id="UPA00094"/>
<keyword evidence="6 11" id="KW-0276">Fatty acid metabolism</keyword>
<dbReference type="GO" id="GO:0019367">
    <property type="term" value="P:fatty acid elongation, saturated fatty acid"/>
    <property type="evidence" value="ECO:0007669"/>
    <property type="project" value="TreeGrafter"/>
</dbReference>
<evidence type="ECO:0000256" key="2">
    <source>
        <dbReference type="ARBA" id="ARBA00005194"/>
    </source>
</evidence>
<feature type="transmembrane region" description="Helical" evidence="11">
    <location>
        <begin position="77"/>
        <end position="99"/>
    </location>
</feature>
<dbReference type="EC" id="2.3.1.199" evidence="11"/>
<evidence type="ECO:0000256" key="1">
    <source>
        <dbReference type="ARBA" id="ARBA00004141"/>
    </source>
</evidence>
<evidence type="ECO:0000256" key="11">
    <source>
        <dbReference type="RuleBase" id="RU361115"/>
    </source>
</evidence>
<dbReference type="GO" id="GO:0034625">
    <property type="term" value="P:fatty acid elongation, monounsaturated fatty acid"/>
    <property type="evidence" value="ECO:0007669"/>
    <property type="project" value="TreeGrafter"/>
</dbReference>
<feature type="transmembrane region" description="Helical" evidence="11">
    <location>
        <begin position="47"/>
        <end position="65"/>
    </location>
</feature>
<keyword evidence="3 11" id="KW-0444">Lipid biosynthesis</keyword>
<evidence type="ECO:0000256" key="10">
    <source>
        <dbReference type="ARBA" id="ARBA00023160"/>
    </source>
</evidence>
<comment type="pathway">
    <text evidence="2">Lipid metabolism; fatty acid biosynthesis.</text>
</comment>
<reference evidence="12" key="1">
    <citation type="submission" date="2015-08" db="UniProtKB">
        <authorList>
            <consortium name="WormBaseParasite"/>
        </authorList>
    </citation>
    <scope>IDENTIFICATION</scope>
</reference>
<feature type="transmembrane region" description="Helical" evidence="11">
    <location>
        <begin position="154"/>
        <end position="170"/>
    </location>
</feature>
<dbReference type="WBParaSite" id="SSTP_0000286500.1">
    <property type="protein sequence ID" value="SSTP_0000286500.1"/>
    <property type="gene ID" value="SSTP_0000286500"/>
</dbReference>
<dbReference type="InterPro" id="IPR002076">
    <property type="entry name" value="ELO_fam"/>
</dbReference>
<feature type="transmembrane region" description="Helical" evidence="11">
    <location>
        <begin position="212"/>
        <end position="236"/>
    </location>
</feature>
<dbReference type="GO" id="GO:0005789">
    <property type="term" value="C:endoplasmic reticulum membrane"/>
    <property type="evidence" value="ECO:0007669"/>
    <property type="project" value="TreeGrafter"/>
</dbReference>
<evidence type="ECO:0000256" key="3">
    <source>
        <dbReference type="ARBA" id="ARBA00022516"/>
    </source>
</evidence>
<evidence type="ECO:0000256" key="4">
    <source>
        <dbReference type="ARBA" id="ARBA00022679"/>
    </source>
</evidence>
<sequence>MNYFNSFLNCEDCDIDDIPNSKFHHKYRMFFEDWLDESYISKLVSKYWMLSIFLAIFYLFGIIKLQSFMKKKQPYKLTYIQPLWNGILAIFSFIGLIRISEEMFFVLKDEGLLVSICNTFKYNSVSAYWYFYFAVSKIFELGDTVLLVLKKKNLIFLHCYHHIVVLIYTWQSGAEQIGAGRWFIWMNFFAHTLMYTYFTIMSFNYRLIKKYAHYLTCIQILQMFVGITISGSVYFIRKYTQYKCKQTYYNLYFCFTIYLSFALLFVKFFIHSYYTKKVKTN</sequence>
<feature type="transmembrane region" description="Helical" evidence="11">
    <location>
        <begin position="182"/>
        <end position="200"/>
    </location>
</feature>
<comment type="catalytic activity">
    <reaction evidence="11">
        <text>a very-long-chain acyl-CoA + malonyl-CoA + H(+) = a very-long-chain 3-oxoacyl-CoA + CO2 + CoA</text>
        <dbReference type="Rhea" id="RHEA:32727"/>
        <dbReference type="ChEBI" id="CHEBI:15378"/>
        <dbReference type="ChEBI" id="CHEBI:16526"/>
        <dbReference type="ChEBI" id="CHEBI:57287"/>
        <dbReference type="ChEBI" id="CHEBI:57384"/>
        <dbReference type="ChEBI" id="CHEBI:90725"/>
        <dbReference type="ChEBI" id="CHEBI:90736"/>
        <dbReference type="EC" id="2.3.1.199"/>
    </reaction>
</comment>
<dbReference type="AlphaFoldDB" id="A0A0K0E049"/>
<evidence type="ECO:0000313" key="12">
    <source>
        <dbReference type="WBParaSite" id="SSTP_0000286500.1"/>
    </source>
</evidence>
<dbReference type="GO" id="GO:0042761">
    <property type="term" value="P:very long-chain fatty acid biosynthetic process"/>
    <property type="evidence" value="ECO:0007669"/>
    <property type="project" value="TreeGrafter"/>
</dbReference>
<dbReference type="PANTHER" id="PTHR11157">
    <property type="entry name" value="FATTY ACID ACYL TRANSFERASE-RELATED"/>
    <property type="match status" value="1"/>
</dbReference>
<dbReference type="Pfam" id="PF01151">
    <property type="entry name" value="ELO"/>
    <property type="match status" value="1"/>
</dbReference>
<evidence type="ECO:0000256" key="5">
    <source>
        <dbReference type="ARBA" id="ARBA00022692"/>
    </source>
</evidence>
<evidence type="ECO:0000256" key="9">
    <source>
        <dbReference type="ARBA" id="ARBA00023136"/>
    </source>
</evidence>
<evidence type="ECO:0000256" key="6">
    <source>
        <dbReference type="ARBA" id="ARBA00022832"/>
    </source>
</evidence>
<dbReference type="GO" id="GO:0034626">
    <property type="term" value="P:fatty acid elongation, polyunsaturated fatty acid"/>
    <property type="evidence" value="ECO:0007669"/>
    <property type="project" value="TreeGrafter"/>
</dbReference>
<keyword evidence="8 11" id="KW-0443">Lipid metabolism</keyword>
<keyword evidence="7 11" id="KW-1133">Transmembrane helix</keyword>
<organism evidence="12">
    <name type="scientific">Strongyloides stercoralis</name>
    <name type="common">Threadworm</name>
    <dbReference type="NCBI Taxonomy" id="6248"/>
    <lineage>
        <taxon>Eukaryota</taxon>
        <taxon>Metazoa</taxon>
        <taxon>Ecdysozoa</taxon>
        <taxon>Nematoda</taxon>
        <taxon>Chromadorea</taxon>
        <taxon>Rhabditida</taxon>
        <taxon>Tylenchina</taxon>
        <taxon>Panagrolaimomorpha</taxon>
        <taxon>Strongyloidoidea</taxon>
        <taxon>Strongyloididae</taxon>
        <taxon>Strongyloides</taxon>
    </lineage>
</organism>
<name>A0A0K0E049_STRER</name>
<comment type="subcellular location">
    <subcellularLocation>
        <location evidence="1">Membrane</location>
        <topology evidence="1">Multi-pass membrane protein</topology>
    </subcellularLocation>
</comment>
<dbReference type="STRING" id="6248.A0A0K0E049"/>
<keyword evidence="4 11" id="KW-0808">Transferase</keyword>
<keyword evidence="10 11" id="KW-0275">Fatty acid biosynthesis</keyword>
<feature type="transmembrane region" description="Helical" evidence="11">
    <location>
        <begin position="248"/>
        <end position="270"/>
    </location>
</feature>
<dbReference type="GO" id="GO:0030148">
    <property type="term" value="P:sphingolipid biosynthetic process"/>
    <property type="evidence" value="ECO:0007669"/>
    <property type="project" value="TreeGrafter"/>
</dbReference>